<dbReference type="SUPFAM" id="SSF158622">
    <property type="entry name" value="YheA/YmcA-like"/>
    <property type="match status" value="1"/>
</dbReference>
<dbReference type="Pfam" id="PF06133">
    <property type="entry name" value="Com_YlbF"/>
    <property type="match status" value="1"/>
</dbReference>
<evidence type="ECO:0000256" key="1">
    <source>
        <dbReference type="SAM" id="Coils"/>
    </source>
</evidence>
<evidence type="ECO:0000313" key="3">
    <source>
        <dbReference type="Proteomes" id="UP000179129"/>
    </source>
</evidence>
<evidence type="ECO:0008006" key="4">
    <source>
        <dbReference type="Google" id="ProtNLM"/>
    </source>
</evidence>
<comment type="caution">
    <text evidence="2">The sequence shown here is derived from an EMBL/GenBank/DDBJ whole genome shotgun (WGS) entry which is preliminary data.</text>
</comment>
<protein>
    <recommendedName>
        <fullName evidence="4">YlbF family regulator</fullName>
    </recommendedName>
</protein>
<dbReference type="Proteomes" id="UP000179129">
    <property type="component" value="Unassembled WGS sequence"/>
</dbReference>
<feature type="coiled-coil region" evidence="1">
    <location>
        <begin position="36"/>
        <end position="63"/>
    </location>
</feature>
<dbReference type="InterPro" id="IPR023378">
    <property type="entry name" value="YheA/YmcA-like_dom_sf"/>
</dbReference>
<organism evidence="2 3">
    <name type="scientific">Candidatus Glassbacteria bacterium RIFCSPLOWO2_12_FULL_58_11</name>
    <dbReference type="NCBI Taxonomy" id="1817867"/>
    <lineage>
        <taxon>Bacteria</taxon>
        <taxon>Candidatus Glassiibacteriota</taxon>
    </lineage>
</organism>
<name>A0A1F5YWJ7_9BACT</name>
<dbReference type="EMBL" id="MFIX01000113">
    <property type="protein sequence ID" value="OGG04560.1"/>
    <property type="molecule type" value="Genomic_DNA"/>
</dbReference>
<proteinExistence type="predicted"/>
<accession>A0A1F5YWJ7</accession>
<dbReference type="InterPro" id="IPR010368">
    <property type="entry name" value="Com_YlbF"/>
</dbReference>
<reference evidence="2 3" key="1">
    <citation type="journal article" date="2016" name="Nat. Commun.">
        <title>Thousands of microbial genomes shed light on interconnected biogeochemical processes in an aquifer system.</title>
        <authorList>
            <person name="Anantharaman K."/>
            <person name="Brown C.T."/>
            <person name="Hug L.A."/>
            <person name="Sharon I."/>
            <person name="Castelle C.J."/>
            <person name="Probst A.J."/>
            <person name="Thomas B.C."/>
            <person name="Singh A."/>
            <person name="Wilkins M.J."/>
            <person name="Karaoz U."/>
            <person name="Brodie E.L."/>
            <person name="Williams K.H."/>
            <person name="Hubbard S.S."/>
            <person name="Banfield J.F."/>
        </authorList>
    </citation>
    <scope>NUCLEOTIDE SEQUENCE [LARGE SCALE GENOMIC DNA]</scope>
</reference>
<dbReference type="Gene3D" id="1.20.1500.10">
    <property type="entry name" value="YheA/YmcA-like"/>
    <property type="match status" value="1"/>
</dbReference>
<dbReference type="AlphaFoldDB" id="A0A1F5YWJ7"/>
<gene>
    <name evidence="2" type="ORF">A3F83_11075</name>
</gene>
<evidence type="ECO:0000313" key="2">
    <source>
        <dbReference type="EMBL" id="OGG04560.1"/>
    </source>
</evidence>
<sequence>MDVDSSARELGRLIAQTPEYKYYSQCAKDVDQDEETSRLLQNLKACEQEVMEAQKQGRDISEEMKAAYTRQLQEVQGKSMIKALIASQENYLKLMDKVNQRISEGIRDGAQSRIITNF</sequence>
<keyword evidence="1" id="KW-0175">Coiled coil</keyword>